<accession>U6GNI2</accession>
<evidence type="ECO:0000313" key="3">
    <source>
        <dbReference type="EMBL" id="CDI80159.1"/>
    </source>
</evidence>
<dbReference type="OMA" id="DIHTMQA"/>
<feature type="compositionally biased region" description="Polar residues" evidence="1">
    <location>
        <begin position="32"/>
        <end position="45"/>
    </location>
</feature>
<gene>
    <name evidence="3" type="ORF">EAH_00002540</name>
</gene>
<feature type="region of interest" description="Disordered" evidence="1">
    <location>
        <begin position="24"/>
        <end position="49"/>
    </location>
</feature>
<dbReference type="Proteomes" id="UP000018050">
    <property type="component" value="Unassembled WGS sequence"/>
</dbReference>
<sequence>MSRLLRGVVAALLGFGLLRSRAEPEAPYPQTPEVSDTSDASSVPSDPQVEFSLSYPTLSSKEAIVLPEDRAAQDEAKEPSTVLRLPPRVTLSHVYKVHVVSDCVVGRCYFRPARLAAELGAVCFMQPAAIQQHRGTEPVRLLRSHKQAKLTSLFESSQKDQVFVSFSDSLPLDAQTIDLRQAGVHGEEYRRALEQAPQNVFGLCRRPRSNMLRTLADKGFVLCTVVLRKDQHFVDRCRDLPVNDIHTMQAVEKIHRRLNDPTLPTLSAVQRDLDRTVPPITLEEAAADACVAHISRELQAIEDLHALDLWRRAEMDKAITSEMVLRSMVKFAHFTVREIAPETSPEYRLSLLKLSNKWTRTTELVRKFNEAVASCPSPTVRPIYLPQYESKMLVFPDESLIDLPFQLSRILSISAPPIHRLLIGGAYLLSLTLNNRGLVEGIGRQEISDLSQLRKYVGKVAQAADRILDIAMDPEVQWGLVRTLMVVPFWLFVFGRHCGPAEKHEAFELGYGLCPFHLLNFFIKDAAATSKKQPGLQNWARRSISNLVKRVKSGTLQDKAKEHANVFLEHLLDESLCVLGSINHPVTMQGVLKQIPPTSLCTT</sequence>
<name>U6GNI2_EIMAC</name>
<dbReference type="AlphaFoldDB" id="U6GNI2"/>
<proteinExistence type="predicted"/>
<evidence type="ECO:0000256" key="2">
    <source>
        <dbReference type="SAM" id="SignalP"/>
    </source>
</evidence>
<organism evidence="3 4">
    <name type="scientific">Eimeria acervulina</name>
    <name type="common">Coccidian parasite</name>
    <dbReference type="NCBI Taxonomy" id="5801"/>
    <lineage>
        <taxon>Eukaryota</taxon>
        <taxon>Sar</taxon>
        <taxon>Alveolata</taxon>
        <taxon>Apicomplexa</taxon>
        <taxon>Conoidasida</taxon>
        <taxon>Coccidia</taxon>
        <taxon>Eucoccidiorida</taxon>
        <taxon>Eimeriorina</taxon>
        <taxon>Eimeriidae</taxon>
        <taxon>Eimeria</taxon>
    </lineage>
</organism>
<evidence type="ECO:0000256" key="1">
    <source>
        <dbReference type="SAM" id="MobiDB-lite"/>
    </source>
</evidence>
<dbReference type="OrthoDB" id="345258at2759"/>
<dbReference type="RefSeq" id="XP_013249850.1">
    <property type="nucleotide sequence ID" value="XM_013394396.1"/>
</dbReference>
<feature type="chain" id="PRO_5004671423" evidence="2">
    <location>
        <begin position="23"/>
        <end position="603"/>
    </location>
</feature>
<evidence type="ECO:0000313" key="4">
    <source>
        <dbReference type="Proteomes" id="UP000018050"/>
    </source>
</evidence>
<protein>
    <submittedName>
        <fullName evidence="3">Uncharacterized protein</fullName>
    </submittedName>
</protein>
<reference evidence="3" key="2">
    <citation type="submission" date="2013-10" db="EMBL/GenBank/DDBJ databases">
        <authorList>
            <person name="Aslett M."/>
        </authorList>
    </citation>
    <scope>NUCLEOTIDE SEQUENCE</scope>
    <source>
        <strain evidence="3">Houghton</strain>
    </source>
</reference>
<dbReference type="EMBL" id="HG671149">
    <property type="protein sequence ID" value="CDI80159.1"/>
    <property type="molecule type" value="Genomic_DNA"/>
</dbReference>
<keyword evidence="4" id="KW-1185">Reference proteome</keyword>
<reference evidence="3" key="1">
    <citation type="submission" date="2013-10" db="EMBL/GenBank/DDBJ databases">
        <title>Genomic analysis of the causative agents of coccidiosis in chickens.</title>
        <authorList>
            <person name="Reid A.J."/>
            <person name="Blake D."/>
            <person name="Billington K."/>
            <person name="Browne H."/>
            <person name="Dunn M."/>
            <person name="Hung S."/>
            <person name="Kawahara F."/>
            <person name="Miranda-Saavedra D."/>
            <person name="Mourier T."/>
            <person name="Nagra H."/>
            <person name="Otto T.D."/>
            <person name="Rawlings N."/>
            <person name="Sanchez A."/>
            <person name="Sanders M."/>
            <person name="Subramaniam C."/>
            <person name="Tay Y."/>
            <person name="Dear P."/>
            <person name="Doerig C."/>
            <person name="Gruber A."/>
            <person name="Parkinson J."/>
            <person name="Shirley M."/>
            <person name="Wan K.L."/>
            <person name="Berriman M."/>
            <person name="Tomley F."/>
            <person name="Pain A."/>
        </authorList>
    </citation>
    <scope>NUCLEOTIDE SEQUENCE</scope>
    <source>
        <strain evidence="3">Houghton</strain>
    </source>
</reference>
<keyword evidence="2" id="KW-0732">Signal</keyword>
<feature type="signal peptide" evidence="2">
    <location>
        <begin position="1"/>
        <end position="22"/>
    </location>
</feature>
<dbReference type="VEuPathDB" id="ToxoDB:EAH_00002540"/>
<dbReference type="GeneID" id="25268324"/>